<dbReference type="EMBL" id="ACKO02000042">
    <property type="protein sequence ID" value="EET42648.1"/>
    <property type="molecule type" value="Genomic_DNA"/>
</dbReference>
<dbReference type="Proteomes" id="UP000005365">
    <property type="component" value="Unassembled WGS sequence"/>
</dbReference>
<name>C6MAK9_NEISI</name>
<evidence type="ECO:0000313" key="1">
    <source>
        <dbReference type="EMBL" id="EET42648.1"/>
    </source>
</evidence>
<comment type="caution">
    <text evidence="1">The sequence shown here is derived from an EMBL/GenBank/DDBJ whole genome shotgun (WGS) entry which is preliminary data.</text>
</comment>
<protein>
    <submittedName>
        <fullName evidence="1">Uncharacterized protein</fullName>
    </submittedName>
</protein>
<evidence type="ECO:0000313" key="2">
    <source>
        <dbReference type="Proteomes" id="UP000005365"/>
    </source>
</evidence>
<organism evidence="1 2">
    <name type="scientific">Neisseria sicca ATCC 29256</name>
    <dbReference type="NCBI Taxonomy" id="547045"/>
    <lineage>
        <taxon>Bacteria</taxon>
        <taxon>Pseudomonadati</taxon>
        <taxon>Pseudomonadota</taxon>
        <taxon>Betaproteobacteria</taxon>
        <taxon>Neisseriales</taxon>
        <taxon>Neisseriaceae</taxon>
        <taxon>Neisseria</taxon>
    </lineage>
</organism>
<gene>
    <name evidence="1" type="ORF">NEISICOT_03591</name>
</gene>
<proteinExistence type="predicted"/>
<sequence length="172" mass="19790">MLKRSSENENRISDDLFVSINLLQSRFILFPLSPIFPYFPYSSPPQKRMKNTKIATVYQLIKFTASLLHSLDKSWPNRNNPSKFAVLQYRFRKSSNEFRQSSVFRRPQHGFFDLLHHSGLTLNRYGVALPRLAVLSVLSAASSPCPDLNLIRYTNQQNALFLFESTINASMG</sequence>
<keyword evidence="2" id="KW-1185">Reference proteome</keyword>
<dbReference type="AlphaFoldDB" id="C6MAK9"/>
<accession>C6MAK9</accession>
<reference evidence="1" key="1">
    <citation type="submission" date="2009-07" db="EMBL/GenBank/DDBJ databases">
        <authorList>
            <person name="Weinstock G."/>
            <person name="Sodergren E."/>
            <person name="Clifton S."/>
            <person name="Fulton L."/>
            <person name="Fulton B."/>
            <person name="Courtney L."/>
            <person name="Fronick C."/>
            <person name="Harrison M."/>
            <person name="Strong C."/>
            <person name="Farmer C."/>
            <person name="Delahaunty K."/>
            <person name="Markovic C."/>
            <person name="Hall O."/>
            <person name="Minx P."/>
            <person name="Tomlinson C."/>
            <person name="Mitreva M."/>
            <person name="Nelson J."/>
            <person name="Hou S."/>
            <person name="Wollam A."/>
            <person name="Pepin K.H."/>
            <person name="Johnson M."/>
            <person name="Bhonagiri V."/>
            <person name="Nash W.E."/>
            <person name="Warren W."/>
            <person name="Chinwalla A."/>
            <person name="Mardis E.R."/>
            <person name="Wilson R.K."/>
        </authorList>
    </citation>
    <scope>NUCLEOTIDE SEQUENCE [LARGE SCALE GENOMIC DNA]</scope>
    <source>
        <strain evidence="1">ATCC 29256</strain>
    </source>
</reference>